<dbReference type="KEGG" id="ccj:UL81_04865"/>
<dbReference type="STRING" id="161896.UL81_04865"/>
<keyword evidence="7 9" id="KW-1133">Transmembrane helix</keyword>
<feature type="transmembrane region" description="Helical" evidence="9">
    <location>
        <begin position="56"/>
        <end position="77"/>
    </location>
</feature>
<dbReference type="Gene3D" id="1.10.3720.10">
    <property type="entry name" value="MetI-like"/>
    <property type="match status" value="1"/>
</dbReference>
<evidence type="ECO:0000256" key="4">
    <source>
        <dbReference type="ARBA" id="ARBA00022692"/>
    </source>
</evidence>
<dbReference type="InterPro" id="IPR035906">
    <property type="entry name" value="MetI-like_sf"/>
</dbReference>
<dbReference type="Proteomes" id="UP000033566">
    <property type="component" value="Chromosome"/>
</dbReference>
<reference evidence="10 11" key="1">
    <citation type="journal article" date="2015" name="Genome Announc.">
        <title>Complete Genome Sequence of Corynebacterium camporealensis DSM 44610, Isolated from the Milk of a Manchega Sheep with Subclinical Mastitis.</title>
        <authorList>
            <person name="Ruckert C."/>
            <person name="Albersmeier A."/>
            <person name="Winkler A."/>
            <person name="Tauch A."/>
        </authorList>
    </citation>
    <scope>NUCLEOTIDE SEQUENCE [LARGE SCALE GENOMIC DNA]</scope>
    <source>
        <strain evidence="10 11">DSM 44610</strain>
    </source>
</reference>
<feature type="transmembrane region" description="Helical" evidence="9">
    <location>
        <begin position="97"/>
        <end position="121"/>
    </location>
</feature>
<name>A0A0F6QWG3_9CORY</name>
<accession>A0A0F6QWG3</accession>
<dbReference type="GO" id="GO:0005524">
    <property type="term" value="F:ATP binding"/>
    <property type="evidence" value="ECO:0007669"/>
    <property type="project" value="UniProtKB-KW"/>
</dbReference>
<comment type="similarity">
    <text evidence="9">Belongs to the binding-protein-dependent transport system permease family.</text>
</comment>
<protein>
    <submittedName>
        <fullName evidence="10">ABC-type sulfate transport system, permease component</fullName>
    </submittedName>
</protein>
<keyword evidence="3" id="KW-1003">Cell membrane</keyword>
<dbReference type="InterPro" id="IPR003439">
    <property type="entry name" value="ABC_transporter-like_ATP-bd"/>
</dbReference>
<dbReference type="GO" id="GO:0005886">
    <property type="term" value="C:plasma membrane"/>
    <property type="evidence" value="ECO:0007669"/>
    <property type="project" value="UniProtKB-SubCell"/>
</dbReference>
<dbReference type="Gene3D" id="3.40.50.300">
    <property type="entry name" value="P-loop containing nucleotide triphosphate hydrolases"/>
    <property type="match status" value="1"/>
</dbReference>
<evidence type="ECO:0000313" key="11">
    <source>
        <dbReference type="Proteomes" id="UP000033566"/>
    </source>
</evidence>
<gene>
    <name evidence="10" type="ORF">UL81_04865</name>
</gene>
<keyword evidence="4 9" id="KW-0812">Transmembrane</keyword>
<dbReference type="EMBL" id="CP011311">
    <property type="protein sequence ID" value="AKE38945.1"/>
    <property type="molecule type" value="Genomic_DNA"/>
</dbReference>
<evidence type="ECO:0000256" key="5">
    <source>
        <dbReference type="ARBA" id="ARBA00022741"/>
    </source>
</evidence>
<dbReference type="Pfam" id="PF00005">
    <property type="entry name" value="ABC_tran"/>
    <property type="match status" value="1"/>
</dbReference>
<keyword evidence="8 9" id="KW-0472">Membrane</keyword>
<evidence type="ECO:0000256" key="7">
    <source>
        <dbReference type="ARBA" id="ARBA00022989"/>
    </source>
</evidence>
<dbReference type="SUPFAM" id="SSF161098">
    <property type="entry name" value="MetI-like"/>
    <property type="match status" value="1"/>
</dbReference>
<dbReference type="PANTHER" id="PTHR30183">
    <property type="entry name" value="MOLYBDENUM TRANSPORT SYSTEM PERMEASE PROTEIN MODB"/>
    <property type="match status" value="1"/>
</dbReference>
<dbReference type="HOGENOM" id="CLU_016047_17_0_11"/>
<evidence type="ECO:0000256" key="1">
    <source>
        <dbReference type="ARBA" id="ARBA00004651"/>
    </source>
</evidence>
<organism evidence="10 11">
    <name type="scientific">Corynebacterium camporealensis</name>
    <dbReference type="NCBI Taxonomy" id="161896"/>
    <lineage>
        <taxon>Bacteria</taxon>
        <taxon>Bacillati</taxon>
        <taxon>Actinomycetota</taxon>
        <taxon>Actinomycetes</taxon>
        <taxon>Mycobacteriales</taxon>
        <taxon>Corynebacteriaceae</taxon>
        <taxon>Corynebacterium</taxon>
    </lineage>
</organism>
<feature type="transmembrane region" description="Helical" evidence="9">
    <location>
        <begin position="202"/>
        <end position="226"/>
    </location>
</feature>
<dbReference type="PROSITE" id="PS50893">
    <property type="entry name" value="ABC_TRANSPORTER_2"/>
    <property type="match status" value="1"/>
</dbReference>
<dbReference type="PATRIC" id="fig|161896.4.peg.956"/>
<dbReference type="InterPro" id="IPR003593">
    <property type="entry name" value="AAA+_ATPase"/>
</dbReference>
<evidence type="ECO:0000256" key="3">
    <source>
        <dbReference type="ARBA" id="ARBA00022475"/>
    </source>
</evidence>
<dbReference type="AlphaFoldDB" id="A0A0F6QWG3"/>
<proteinExistence type="inferred from homology"/>
<evidence type="ECO:0000256" key="9">
    <source>
        <dbReference type="RuleBase" id="RU363032"/>
    </source>
</evidence>
<keyword evidence="2 9" id="KW-0813">Transport</keyword>
<dbReference type="Pfam" id="PF00528">
    <property type="entry name" value="BPD_transp_1"/>
    <property type="match status" value="1"/>
</dbReference>
<dbReference type="CDD" id="cd06261">
    <property type="entry name" value="TM_PBP2"/>
    <property type="match status" value="1"/>
</dbReference>
<dbReference type="PANTHER" id="PTHR30183:SF3">
    <property type="entry name" value="MOLYBDENUM TRANSPORT SYSTEM PERMEASE PROTEIN MODB"/>
    <property type="match status" value="1"/>
</dbReference>
<evidence type="ECO:0000256" key="6">
    <source>
        <dbReference type="ARBA" id="ARBA00022840"/>
    </source>
</evidence>
<dbReference type="SUPFAM" id="SSF52540">
    <property type="entry name" value="P-loop containing nucleoside triphosphate hydrolases"/>
    <property type="match status" value="1"/>
</dbReference>
<evidence type="ECO:0000256" key="2">
    <source>
        <dbReference type="ARBA" id="ARBA00022448"/>
    </source>
</evidence>
<dbReference type="InterPro" id="IPR027417">
    <property type="entry name" value="P-loop_NTPase"/>
</dbReference>
<dbReference type="GO" id="GO:0016887">
    <property type="term" value="F:ATP hydrolysis activity"/>
    <property type="evidence" value="ECO:0007669"/>
    <property type="project" value="InterPro"/>
</dbReference>
<dbReference type="PROSITE" id="PS50928">
    <property type="entry name" value="ABC_TM1"/>
    <property type="match status" value="1"/>
</dbReference>
<keyword evidence="11" id="KW-1185">Reference proteome</keyword>
<feature type="transmembrane region" description="Helical" evidence="9">
    <location>
        <begin position="20"/>
        <end position="44"/>
    </location>
</feature>
<evidence type="ECO:0000313" key="10">
    <source>
        <dbReference type="EMBL" id="AKE38945.1"/>
    </source>
</evidence>
<dbReference type="SMART" id="SM00382">
    <property type="entry name" value="AAA"/>
    <property type="match status" value="1"/>
</dbReference>
<keyword evidence="5" id="KW-0547">Nucleotide-binding</keyword>
<comment type="subcellular location">
    <subcellularLocation>
        <location evidence="1 9">Cell membrane</location>
        <topology evidence="1 9">Multi-pass membrane protein</topology>
    </subcellularLocation>
</comment>
<dbReference type="GO" id="GO:0055085">
    <property type="term" value="P:transmembrane transport"/>
    <property type="evidence" value="ECO:0007669"/>
    <property type="project" value="InterPro"/>
</dbReference>
<keyword evidence="6" id="KW-0067">ATP-binding</keyword>
<sequence length="587" mass="61883">MPWGRLGEILARPATTDMLLLSLASAAQATIFAVVLGTGLALWLNRLGKGAFLVRLLVYLPLALPPVVAGLALSAALGRRGLLAPLFDWTGIQFAFAFPGVVVAQTFVALPFVVAAVDAALRQIDSEVLDSARGVGLKPWEVLTKVTLPTLAPAIASGAGLAFARALGEFGTTLTFAGSQPGVTRTMPLGIYLEREVDFEAAYGLSALLIGLAVICLIIAVLPSLFARKPAPQARSIGTMDTAKLVELCTPQDKVDLHVVVDGQDITFPSGTVTALVGANGSGKTTLCKRIAGRLTGASLKPENATITLLTQKPGLPPRATAGQALTMVTRDKERTKELFAAAGLQELIDVPVPSLSGGQAAQVALLRVLAARPSILLLDEPFAALDIAAAARWRNVFQASHHTRTTVLVTHNPLDIRGLSSRMLVLEKGRVVTEGKTLKLLDFPPTAFVADLSGKNRLYGQLEAGEHATVFTFDNNRIALAGQLPRDVHGQSAMLVFDPEAIEVDTFSTELATPELGQPPSHKAKLQGTVLGAEAVGPQTMYLRIEVGGCALRVPATVEQALQFSGGEPVTCLLDTQNLTCHLLED</sequence>
<evidence type="ECO:0000256" key="8">
    <source>
        <dbReference type="ARBA" id="ARBA00023136"/>
    </source>
</evidence>
<dbReference type="InterPro" id="IPR000515">
    <property type="entry name" value="MetI-like"/>
</dbReference>